<evidence type="ECO:0000313" key="2">
    <source>
        <dbReference type="Proteomes" id="UP000321518"/>
    </source>
</evidence>
<organism evidence="1 2">
    <name type="scientific">Rhodotorula toruloides</name>
    <name type="common">Yeast</name>
    <name type="synonym">Rhodosporidium toruloides</name>
    <dbReference type="NCBI Taxonomy" id="5286"/>
    <lineage>
        <taxon>Eukaryota</taxon>
        <taxon>Fungi</taxon>
        <taxon>Dikarya</taxon>
        <taxon>Basidiomycota</taxon>
        <taxon>Pucciniomycotina</taxon>
        <taxon>Microbotryomycetes</taxon>
        <taxon>Sporidiobolales</taxon>
        <taxon>Sporidiobolaceae</taxon>
        <taxon>Rhodotorula</taxon>
    </lineage>
</organism>
<evidence type="ECO:0000313" key="1">
    <source>
        <dbReference type="EMBL" id="GEM09410.1"/>
    </source>
</evidence>
<accession>A0A511KGA8</accession>
<dbReference type="Proteomes" id="UP000321518">
    <property type="component" value="Unassembled WGS sequence"/>
</dbReference>
<gene>
    <name evidence="1" type="ORF">Rt10032_c08g3427</name>
</gene>
<protein>
    <submittedName>
        <fullName evidence="1">Proteophosphoglycan 5</fullName>
    </submittedName>
</protein>
<proteinExistence type="predicted"/>
<comment type="caution">
    <text evidence="1">The sequence shown here is derived from an EMBL/GenBank/DDBJ whole genome shotgun (WGS) entry which is preliminary data.</text>
</comment>
<dbReference type="EMBL" id="BJWK01000008">
    <property type="protein sequence ID" value="GEM09410.1"/>
    <property type="molecule type" value="Genomic_DNA"/>
</dbReference>
<name>A0A511KGA8_RHOTO</name>
<sequence>MNHVRDGSMTRSHIQFFELVSHVLGPHPSQKVCRFLLKVHRPSQRTHNDPWSPQKYPIERGRQTFRISTEPVVEAQCRRLHPLLAVSERQLHEGYDRTQANRLPPPPLEAGCFSAECFAQVIANEYVPQPRLYDLNPSEWTAEVRRLFSQAEYHTTRDVLLRLVERTLVRQGDRFITLLALSAAIAEEFEIHNRWVLPAEDDERMNKLTREWSEVFKLVIQCVRLPYESEFVPVAA</sequence>
<dbReference type="AlphaFoldDB" id="A0A511KGA8"/>
<dbReference type="OrthoDB" id="2519363at2759"/>
<reference evidence="1 2" key="1">
    <citation type="submission" date="2019-07" db="EMBL/GenBank/DDBJ databases">
        <title>Rhodotorula toruloides NBRC10032 genome sequencing.</title>
        <authorList>
            <person name="Shida Y."/>
            <person name="Takaku H."/>
            <person name="Ogasawara W."/>
            <person name="Mori K."/>
        </authorList>
    </citation>
    <scope>NUCLEOTIDE SEQUENCE [LARGE SCALE GENOMIC DNA]</scope>
    <source>
        <strain evidence="1 2">NBRC10032</strain>
    </source>
</reference>